<protein>
    <submittedName>
        <fullName evidence="2">NAD(P)H azoreductase</fullName>
        <ecNumber evidence="2">1.7.-.-</ecNumber>
    </submittedName>
</protein>
<keyword evidence="3" id="KW-1185">Reference proteome</keyword>
<dbReference type="KEGG" id="agv:OJF2_35330"/>
<evidence type="ECO:0000259" key="1">
    <source>
        <dbReference type="Pfam" id="PF05368"/>
    </source>
</evidence>
<keyword evidence="2" id="KW-0560">Oxidoreductase</keyword>
<dbReference type="PANTHER" id="PTHR43162">
    <property type="match status" value="1"/>
</dbReference>
<dbReference type="Gene3D" id="3.40.50.720">
    <property type="entry name" value="NAD(P)-binding Rossmann-like Domain"/>
    <property type="match status" value="1"/>
</dbReference>
<dbReference type="AlphaFoldDB" id="A0A5B9W316"/>
<name>A0A5B9W316_9BACT</name>
<feature type="domain" description="NmrA-like" evidence="1">
    <location>
        <begin position="2"/>
        <end position="247"/>
    </location>
</feature>
<organism evidence="2 3">
    <name type="scientific">Aquisphaera giovannonii</name>
    <dbReference type="NCBI Taxonomy" id="406548"/>
    <lineage>
        <taxon>Bacteria</taxon>
        <taxon>Pseudomonadati</taxon>
        <taxon>Planctomycetota</taxon>
        <taxon>Planctomycetia</taxon>
        <taxon>Isosphaerales</taxon>
        <taxon>Isosphaeraceae</taxon>
        <taxon>Aquisphaera</taxon>
    </lineage>
</organism>
<evidence type="ECO:0000313" key="3">
    <source>
        <dbReference type="Proteomes" id="UP000324233"/>
    </source>
</evidence>
<sequence>MIVVTTPTGQIGRRVLAGLAAAGEPVRAVARDRGRLEAGHPPGGIEVVEGSHGEPAIARKALDGAEAVFWCVPPDLSAPDAREHYLRYGRALADALAAPGSTVRRVVLVSSGGRGRAKVGAIAAVHAVEELLERTGVHLRSLRAGAFMENMLHQLEPLRHQGAFYYPIDGDFAVPVCATRDIGDIAVGLLRDRSWTGQAGPAVHGPADLSMNDLARIMTEVLGRPIRYQQVPEAAYEASLVEHGASEGFARSLVAMWREIAAGLHAADPRTPESTTPTTFEAWCREVLKPAIG</sequence>
<dbReference type="Pfam" id="PF05368">
    <property type="entry name" value="NmrA"/>
    <property type="match status" value="1"/>
</dbReference>
<dbReference type="EC" id="1.7.-.-" evidence="2"/>
<dbReference type="InterPro" id="IPR008030">
    <property type="entry name" value="NmrA-like"/>
</dbReference>
<accession>A0A5B9W316</accession>
<dbReference type="InterPro" id="IPR036291">
    <property type="entry name" value="NAD(P)-bd_dom_sf"/>
</dbReference>
<dbReference type="InterPro" id="IPR051604">
    <property type="entry name" value="Ergot_Alk_Oxidoreductase"/>
</dbReference>
<dbReference type="SUPFAM" id="SSF51735">
    <property type="entry name" value="NAD(P)-binding Rossmann-fold domains"/>
    <property type="match status" value="1"/>
</dbReference>
<dbReference type="Proteomes" id="UP000324233">
    <property type="component" value="Chromosome"/>
</dbReference>
<dbReference type="PANTHER" id="PTHR43162:SF1">
    <property type="entry name" value="PRESTALK A DIFFERENTIATION PROTEIN A"/>
    <property type="match status" value="1"/>
</dbReference>
<gene>
    <name evidence="2" type="primary">azoB</name>
    <name evidence="2" type="ORF">OJF2_35330</name>
</gene>
<evidence type="ECO:0000313" key="2">
    <source>
        <dbReference type="EMBL" id="QEH34988.1"/>
    </source>
</evidence>
<dbReference type="Gene3D" id="3.90.25.10">
    <property type="entry name" value="UDP-galactose 4-epimerase, domain 1"/>
    <property type="match status" value="1"/>
</dbReference>
<proteinExistence type="predicted"/>
<dbReference type="GO" id="GO:0016491">
    <property type="term" value="F:oxidoreductase activity"/>
    <property type="evidence" value="ECO:0007669"/>
    <property type="project" value="UniProtKB-KW"/>
</dbReference>
<dbReference type="EMBL" id="CP042997">
    <property type="protein sequence ID" value="QEH34988.1"/>
    <property type="molecule type" value="Genomic_DNA"/>
</dbReference>
<dbReference type="OrthoDB" id="7352262at2"/>
<dbReference type="RefSeq" id="WP_148594842.1">
    <property type="nucleotide sequence ID" value="NZ_CP042997.1"/>
</dbReference>
<reference evidence="2 3" key="1">
    <citation type="submission" date="2019-08" db="EMBL/GenBank/DDBJ databases">
        <title>Deep-cultivation of Planctomycetes and their phenomic and genomic characterization uncovers novel biology.</title>
        <authorList>
            <person name="Wiegand S."/>
            <person name="Jogler M."/>
            <person name="Boedeker C."/>
            <person name="Pinto D."/>
            <person name="Vollmers J."/>
            <person name="Rivas-Marin E."/>
            <person name="Kohn T."/>
            <person name="Peeters S.H."/>
            <person name="Heuer A."/>
            <person name="Rast P."/>
            <person name="Oberbeckmann S."/>
            <person name="Bunk B."/>
            <person name="Jeske O."/>
            <person name="Meyerdierks A."/>
            <person name="Storesund J.E."/>
            <person name="Kallscheuer N."/>
            <person name="Luecker S."/>
            <person name="Lage O.M."/>
            <person name="Pohl T."/>
            <person name="Merkel B.J."/>
            <person name="Hornburger P."/>
            <person name="Mueller R.-W."/>
            <person name="Bruemmer F."/>
            <person name="Labrenz M."/>
            <person name="Spormann A.M."/>
            <person name="Op den Camp H."/>
            <person name="Overmann J."/>
            <person name="Amann R."/>
            <person name="Jetten M.S.M."/>
            <person name="Mascher T."/>
            <person name="Medema M.H."/>
            <person name="Devos D.P."/>
            <person name="Kaster A.-K."/>
            <person name="Ovreas L."/>
            <person name="Rohde M."/>
            <person name="Galperin M.Y."/>
            <person name="Jogler C."/>
        </authorList>
    </citation>
    <scope>NUCLEOTIDE SEQUENCE [LARGE SCALE GENOMIC DNA]</scope>
    <source>
        <strain evidence="2 3">OJF2</strain>
    </source>
</reference>